<comment type="caution">
    <text evidence="1">The sequence shown here is derived from an EMBL/GenBank/DDBJ whole genome shotgun (WGS) entry which is preliminary data.</text>
</comment>
<reference evidence="1" key="1">
    <citation type="submission" date="2021-06" db="EMBL/GenBank/DDBJ databases">
        <authorList>
            <person name="Hodson N. C."/>
            <person name="Mongue J. A."/>
            <person name="Jaron S. K."/>
        </authorList>
    </citation>
    <scope>NUCLEOTIDE SEQUENCE</scope>
</reference>
<evidence type="ECO:0000313" key="1">
    <source>
        <dbReference type="EMBL" id="CAG7659173.1"/>
    </source>
</evidence>
<proteinExistence type="predicted"/>
<gene>
    <name evidence="1" type="ORF">AFUS01_LOCUS1053</name>
</gene>
<accession>A0A8J2IYX1</accession>
<keyword evidence="2" id="KW-1185">Reference proteome</keyword>
<feature type="non-terminal residue" evidence="1">
    <location>
        <position position="1"/>
    </location>
</feature>
<sequence length="108" mass="11843">VNDGTFSPSLIPCCLYVIRTKNCSVKSITLNYKKGSIQPIIARKGGPEDIDVSLPPNVSHVILFLDVKSITLNYKKGSIQRIIARRGGPEDIDVSLPPNVSHVILFLE</sequence>
<dbReference type="EMBL" id="CAJVCH010005849">
    <property type="protein sequence ID" value="CAG7659173.1"/>
    <property type="molecule type" value="Genomic_DNA"/>
</dbReference>
<protein>
    <submittedName>
        <fullName evidence="1">Uncharacterized protein</fullName>
    </submittedName>
</protein>
<evidence type="ECO:0000313" key="2">
    <source>
        <dbReference type="Proteomes" id="UP000708208"/>
    </source>
</evidence>
<dbReference type="Proteomes" id="UP000708208">
    <property type="component" value="Unassembled WGS sequence"/>
</dbReference>
<organism evidence="1 2">
    <name type="scientific">Allacma fusca</name>
    <dbReference type="NCBI Taxonomy" id="39272"/>
    <lineage>
        <taxon>Eukaryota</taxon>
        <taxon>Metazoa</taxon>
        <taxon>Ecdysozoa</taxon>
        <taxon>Arthropoda</taxon>
        <taxon>Hexapoda</taxon>
        <taxon>Collembola</taxon>
        <taxon>Symphypleona</taxon>
        <taxon>Sminthuridae</taxon>
        <taxon>Allacma</taxon>
    </lineage>
</organism>
<name>A0A8J2IYX1_9HEXA</name>
<dbReference type="AlphaFoldDB" id="A0A8J2IYX1"/>